<reference evidence="1 2" key="1">
    <citation type="submission" date="2019-09" db="EMBL/GenBank/DDBJ databases">
        <title>Genome Sequence of Larkinella sp MA1.</title>
        <authorList>
            <person name="Srinivasan S."/>
        </authorList>
    </citation>
    <scope>NUCLEOTIDE SEQUENCE [LARGE SCALE GENOMIC DNA]</scope>
    <source>
        <strain evidence="1 2">MA1</strain>
    </source>
</reference>
<evidence type="ECO:0000313" key="2">
    <source>
        <dbReference type="Proteomes" id="UP000326344"/>
    </source>
</evidence>
<accession>A0A5N1J6M4</accession>
<keyword evidence="2" id="KW-1185">Reference proteome</keyword>
<protein>
    <submittedName>
        <fullName evidence="1">Uncharacterized protein</fullName>
    </submittedName>
</protein>
<dbReference type="RefSeq" id="WP_150880882.1">
    <property type="nucleotide sequence ID" value="NZ_VTWS01000009.1"/>
</dbReference>
<evidence type="ECO:0000313" key="1">
    <source>
        <dbReference type="EMBL" id="KAA9346657.1"/>
    </source>
</evidence>
<dbReference type="Proteomes" id="UP000326344">
    <property type="component" value="Unassembled WGS sequence"/>
</dbReference>
<comment type="caution">
    <text evidence="1">The sequence shown here is derived from an EMBL/GenBank/DDBJ whole genome shotgun (WGS) entry which is preliminary data.</text>
</comment>
<dbReference type="EMBL" id="VTWS01000009">
    <property type="protein sequence ID" value="KAA9346657.1"/>
    <property type="molecule type" value="Genomic_DNA"/>
</dbReference>
<name>A0A5N1J6M4_9BACT</name>
<sequence>MAAPPRTPDDLPLYLSQIEPVIAQTLATDFAHLPETAIDLITGKTLETALHIRRVATKQRLHQAAFAQRLTREQAQVWLAVHGTSRKQAEAMNQIMAENQATVQRFLGAYTFRTTDQQQEVLNDSFRVFFEMIANQKPVVALISTVVKGIARYKALKQLGINRKDSWQWLETTYESDGDDDIGTFDYPVPPDDSQEPDSVDLHLRFEEVVRENTTPGRPDEERPLLKRIDYAELQRSIADCFKKLQDRRQLLLRLKYAFWKGYDKGPLSDEQIDSSFDKLSMEQIAELAGYKDSRMATSRLYETRQKIYDCLKSKLNITPSAQ</sequence>
<organism evidence="1 2">
    <name type="scientific">Larkinella humicola</name>
    <dbReference type="NCBI Taxonomy" id="2607654"/>
    <lineage>
        <taxon>Bacteria</taxon>
        <taxon>Pseudomonadati</taxon>
        <taxon>Bacteroidota</taxon>
        <taxon>Cytophagia</taxon>
        <taxon>Cytophagales</taxon>
        <taxon>Spirosomataceae</taxon>
        <taxon>Larkinella</taxon>
    </lineage>
</organism>
<dbReference type="AlphaFoldDB" id="A0A5N1J6M4"/>
<gene>
    <name evidence="1" type="ORF">F0P93_26970</name>
</gene>
<proteinExistence type="predicted"/>